<dbReference type="InterPro" id="IPR012349">
    <property type="entry name" value="Split_barrel_FMN-bd"/>
</dbReference>
<comment type="caution">
    <text evidence="2">The sequence shown here is derived from an EMBL/GenBank/DDBJ whole genome shotgun (WGS) entry which is preliminary data.</text>
</comment>
<gene>
    <name evidence="2" type="ORF">ABZ568_04930</name>
</gene>
<dbReference type="PANTHER" id="PTHR40660">
    <property type="entry name" value="5'-PHOSPHATE OXIDASE PUTATIVE DOMAIN-CONTAINING PROTEIN-RELATED"/>
    <property type="match status" value="1"/>
</dbReference>
<sequence length="151" mass="16673">MLDDDMRRLVAAQGLGFVATVRPDGTPNLSPKGTTEVWDDEHLVFLDLHSPGTVANLAANPAVEINVVDPVRRKGYRFRGVGQVFTQGETYDRIVRRFARERGTDPARVNSAVLVRVLKADRLVSPAYEGGATEEEIAARWRARLLSGESE</sequence>
<evidence type="ECO:0000313" key="3">
    <source>
        <dbReference type="Proteomes" id="UP001550603"/>
    </source>
</evidence>
<dbReference type="Proteomes" id="UP001550603">
    <property type="component" value="Unassembled WGS sequence"/>
</dbReference>
<dbReference type="Pfam" id="PF01243">
    <property type="entry name" value="PNPOx_N"/>
    <property type="match status" value="1"/>
</dbReference>
<protein>
    <submittedName>
        <fullName evidence="2">Pyridoxamine 5'-phosphate oxidase family protein</fullName>
        <ecNumber evidence="2">1.-.-.-</ecNumber>
        <ecNumber evidence="2">1.4.3.5</ecNumber>
    </submittedName>
</protein>
<dbReference type="EC" id="1.-.-.-" evidence="2"/>
<keyword evidence="3" id="KW-1185">Reference proteome</keyword>
<dbReference type="RefSeq" id="WP_031116795.1">
    <property type="nucleotide sequence ID" value="NZ_JBEYBN010000004.1"/>
</dbReference>
<name>A0ABV2XP60_9ACTN</name>
<dbReference type="EC" id="1.4.3.5" evidence="2"/>
<keyword evidence="2" id="KW-0560">Oxidoreductase</keyword>
<dbReference type="PANTHER" id="PTHR40660:SF1">
    <property type="entry name" value="5'-PHOSPHATE OXIDASE PUTATIVE DOMAIN-CONTAINING PROTEIN-RELATED"/>
    <property type="match status" value="1"/>
</dbReference>
<dbReference type="GO" id="GO:0004733">
    <property type="term" value="F:pyridoxamine phosphate oxidase activity"/>
    <property type="evidence" value="ECO:0007669"/>
    <property type="project" value="UniProtKB-EC"/>
</dbReference>
<proteinExistence type="predicted"/>
<dbReference type="Gene3D" id="2.30.110.10">
    <property type="entry name" value="Electron Transport, Fmn-binding Protein, Chain A"/>
    <property type="match status" value="1"/>
</dbReference>
<dbReference type="EMBL" id="JBEYBN010000004">
    <property type="protein sequence ID" value="MEU2265782.1"/>
    <property type="molecule type" value="Genomic_DNA"/>
</dbReference>
<accession>A0ABV2XP60</accession>
<evidence type="ECO:0000313" key="2">
    <source>
        <dbReference type="EMBL" id="MEU2265782.1"/>
    </source>
</evidence>
<evidence type="ECO:0000259" key="1">
    <source>
        <dbReference type="Pfam" id="PF01243"/>
    </source>
</evidence>
<organism evidence="2 3">
    <name type="scientific">Streptomyces olindensis</name>
    <dbReference type="NCBI Taxonomy" id="358823"/>
    <lineage>
        <taxon>Bacteria</taxon>
        <taxon>Bacillati</taxon>
        <taxon>Actinomycetota</taxon>
        <taxon>Actinomycetes</taxon>
        <taxon>Kitasatosporales</taxon>
        <taxon>Streptomycetaceae</taxon>
        <taxon>Streptomyces</taxon>
    </lineage>
</organism>
<dbReference type="SUPFAM" id="SSF50475">
    <property type="entry name" value="FMN-binding split barrel"/>
    <property type="match status" value="1"/>
</dbReference>
<dbReference type="InterPro" id="IPR011576">
    <property type="entry name" value="Pyridox_Oxase_N"/>
</dbReference>
<feature type="domain" description="Pyridoxamine 5'-phosphate oxidase N-terminal" evidence="1">
    <location>
        <begin position="2"/>
        <end position="101"/>
    </location>
</feature>
<reference evidence="2 3" key="1">
    <citation type="submission" date="2024-06" db="EMBL/GenBank/DDBJ databases">
        <title>The Natural Products Discovery Center: Release of the First 8490 Sequenced Strains for Exploring Actinobacteria Biosynthetic Diversity.</title>
        <authorList>
            <person name="Kalkreuter E."/>
            <person name="Kautsar S.A."/>
            <person name="Yang D."/>
            <person name="Bader C.D."/>
            <person name="Teijaro C.N."/>
            <person name="Fluegel L."/>
            <person name="Davis C.M."/>
            <person name="Simpson J.R."/>
            <person name="Lauterbach L."/>
            <person name="Steele A.D."/>
            <person name="Gui C."/>
            <person name="Meng S."/>
            <person name="Li G."/>
            <person name="Viehrig K."/>
            <person name="Ye F."/>
            <person name="Su P."/>
            <person name="Kiefer A.F."/>
            <person name="Nichols A."/>
            <person name="Cepeda A.J."/>
            <person name="Yan W."/>
            <person name="Fan B."/>
            <person name="Jiang Y."/>
            <person name="Adhikari A."/>
            <person name="Zheng C.-J."/>
            <person name="Schuster L."/>
            <person name="Cowan T.M."/>
            <person name="Smanski M.J."/>
            <person name="Chevrette M.G."/>
            <person name="De Carvalho L.P.S."/>
            <person name="Shen B."/>
        </authorList>
    </citation>
    <scope>NUCLEOTIDE SEQUENCE [LARGE SCALE GENOMIC DNA]</scope>
    <source>
        <strain evidence="2 3">NPDC019583</strain>
    </source>
</reference>